<evidence type="ECO:0000256" key="5">
    <source>
        <dbReference type="ARBA" id="ARBA00022989"/>
    </source>
</evidence>
<evidence type="ECO:0000313" key="8">
    <source>
        <dbReference type="EMBL" id="AJD47618.1"/>
    </source>
</evidence>
<dbReference type="AlphaFoldDB" id="A0A0B4XM40"/>
<evidence type="ECO:0000256" key="3">
    <source>
        <dbReference type="ARBA" id="ARBA00022475"/>
    </source>
</evidence>
<name>A0A0B4XM40_9GAMM</name>
<keyword evidence="6 7" id="KW-0472">Membrane</keyword>
<keyword evidence="5 7" id="KW-1133">Transmembrane helix</keyword>
<dbReference type="GO" id="GO:0005886">
    <property type="term" value="C:plasma membrane"/>
    <property type="evidence" value="ECO:0007669"/>
    <property type="project" value="UniProtKB-SubCell"/>
</dbReference>
<dbReference type="EMBL" id="CP004387">
    <property type="protein sequence ID" value="AJD47618.1"/>
    <property type="molecule type" value="Genomic_DNA"/>
</dbReference>
<dbReference type="RefSeq" id="WP_008737973.1">
    <property type="nucleotide sequence ID" value="NZ_CP004387.1"/>
</dbReference>
<proteinExistence type="inferred from homology"/>
<keyword evidence="4 7" id="KW-0812">Transmembrane</keyword>
<dbReference type="PANTHER" id="PTHR34584:SF1">
    <property type="entry name" value="NA(+)_H(+) ANTIPORTER SUBUNIT E1"/>
    <property type="match status" value="1"/>
</dbReference>
<dbReference type="Pfam" id="PF01899">
    <property type="entry name" value="MNHE"/>
    <property type="match status" value="1"/>
</dbReference>
<accession>A0A0B4XM40</accession>
<dbReference type="GO" id="GO:0008324">
    <property type="term" value="F:monoatomic cation transmembrane transporter activity"/>
    <property type="evidence" value="ECO:0007669"/>
    <property type="project" value="InterPro"/>
</dbReference>
<dbReference type="HOGENOM" id="CLU_086615_3_1_6"/>
<dbReference type="STRING" id="391936.S7S_06010"/>
<dbReference type="OrthoDB" id="9807187at2"/>
<feature type="transmembrane region" description="Helical" evidence="7">
    <location>
        <begin position="6"/>
        <end position="39"/>
    </location>
</feature>
<evidence type="ECO:0000313" key="9">
    <source>
        <dbReference type="Proteomes" id="UP000006764"/>
    </source>
</evidence>
<evidence type="ECO:0000256" key="1">
    <source>
        <dbReference type="ARBA" id="ARBA00004651"/>
    </source>
</evidence>
<dbReference type="KEGG" id="apac:S7S_06010"/>
<evidence type="ECO:0000256" key="6">
    <source>
        <dbReference type="ARBA" id="ARBA00023136"/>
    </source>
</evidence>
<dbReference type="PIRSF" id="PIRSF019239">
    <property type="entry name" value="MrpE"/>
    <property type="match status" value="1"/>
</dbReference>
<comment type="similarity">
    <text evidence="2">Belongs to the CPA3 antiporters (TC 2.A.63) subunit E family.</text>
</comment>
<keyword evidence="9" id="KW-1185">Reference proteome</keyword>
<keyword evidence="3" id="KW-1003">Cell membrane</keyword>
<gene>
    <name evidence="8" type="ORF">S7S_06010</name>
</gene>
<dbReference type="InterPro" id="IPR002758">
    <property type="entry name" value="Cation_antiport_E"/>
</dbReference>
<sequence length="157" mass="17548">MNALTWNIVLALIWVGITGEFSSANLVIGFVLGYVILAFAMRDVKHFTHYASKVPKVIRFIGFFVRELVMSNLRVAYDVLTPTHYMRPAVIAVKLEARTDGEITILANLISLTPGTLSLDVSSDRSVLYLHVMYLDDEQAVHASIKALEARVLDILR</sequence>
<dbReference type="PANTHER" id="PTHR34584">
    <property type="entry name" value="NA(+)/H(+) ANTIPORTER SUBUNIT E1"/>
    <property type="match status" value="1"/>
</dbReference>
<comment type="subcellular location">
    <subcellularLocation>
        <location evidence="1">Cell membrane</location>
        <topology evidence="1">Multi-pass membrane protein</topology>
    </subcellularLocation>
</comment>
<reference evidence="8 9" key="1">
    <citation type="journal article" date="2012" name="J. Bacteriol.">
        <title>Genome sequence of an alkane-degrading bacterium, Alcanivorax pacificus type strain W11-5, isolated from deep sea sediment.</title>
        <authorList>
            <person name="Lai Q."/>
            <person name="Shao Z."/>
        </authorList>
    </citation>
    <scope>NUCLEOTIDE SEQUENCE [LARGE SCALE GENOMIC DNA]</scope>
    <source>
        <strain evidence="8 9">W11-5</strain>
    </source>
</reference>
<protein>
    <submittedName>
        <fullName evidence="8">Cation antiporter</fullName>
    </submittedName>
</protein>
<evidence type="ECO:0000256" key="2">
    <source>
        <dbReference type="ARBA" id="ARBA00006228"/>
    </source>
</evidence>
<organism evidence="8 9">
    <name type="scientific">Isoalcanivorax pacificus W11-5</name>
    <dbReference type="NCBI Taxonomy" id="391936"/>
    <lineage>
        <taxon>Bacteria</taxon>
        <taxon>Pseudomonadati</taxon>
        <taxon>Pseudomonadota</taxon>
        <taxon>Gammaproteobacteria</taxon>
        <taxon>Oceanospirillales</taxon>
        <taxon>Alcanivoracaceae</taxon>
        <taxon>Isoalcanivorax</taxon>
    </lineage>
</organism>
<evidence type="ECO:0000256" key="7">
    <source>
        <dbReference type="SAM" id="Phobius"/>
    </source>
</evidence>
<dbReference type="Proteomes" id="UP000006764">
    <property type="component" value="Chromosome"/>
</dbReference>
<evidence type="ECO:0000256" key="4">
    <source>
        <dbReference type="ARBA" id="ARBA00022692"/>
    </source>
</evidence>